<evidence type="ECO:0000256" key="2">
    <source>
        <dbReference type="ARBA" id="ARBA00022679"/>
    </source>
</evidence>
<keyword evidence="3 6" id="KW-0378">Hydrolase</keyword>
<sequence length="571" mass="58866">MTSSEPRPATALEQGPKPTATGSSGVVSASHPLVVEAMADALRAGGSAADAVTTGVLLQTVVEPQMTSLAGGVGILSHDARTGAYAYLDGELAHTRSGAPVARTWREYDVVQAALGDGDGRRIAVPGLVRALAEHHRRHGRLSWARCLAPAEEVARDGFAMYSFLYGETYLAQERLARYASGRAEFLPDGHVPPVGTRVRRPALAETLHALATEGPDHMAQGAWAAAFVEAARSTGADLGVDELRDHGPVDAEPLTFRAFGATVRSAPLPATGGALVALVLRVAERCGVDLLRDFRTDAAALARLRAVVGLAEHVSDLVAANAGGSTEALAAVLDDGASAVLGDLSRAVGVRRGPEQPPAPGPAAPATTRAPASSVNTSHLVAVDAEGSSVSVTHSVCGTTFGTGLVVGGVNVNSGNGFPGEVGVRGGRVVSPFPPTMVSRTDAAPDIVTGSPGLAARAVAHVLLGRLGFGLSMTEAIDAPRFQGSGLDDTLHVEARVEPTVLDELTRTWRVPVSAVAPYHWHFGDVHTLERGEHGITGHADPRRPGSVVALEAPGPRLEPRTVHPTEGAP</sequence>
<gene>
    <name evidence="6" type="ORF">SAMN04488544_2279</name>
</gene>
<dbReference type="PANTHER" id="PTHR43199:SF1">
    <property type="entry name" value="GLUTATHIONE HYDROLASE PROENZYME"/>
    <property type="match status" value="1"/>
</dbReference>
<evidence type="ECO:0000256" key="5">
    <source>
        <dbReference type="SAM" id="MobiDB-lite"/>
    </source>
</evidence>
<protein>
    <submittedName>
        <fullName evidence="6">Gamma-glutamyltranspeptidase / glutathione hydrolase</fullName>
    </submittedName>
</protein>
<evidence type="ECO:0000313" key="7">
    <source>
        <dbReference type="Proteomes" id="UP000198825"/>
    </source>
</evidence>
<keyword evidence="7" id="KW-1185">Reference proteome</keyword>
<dbReference type="SUPFAM" id="SSF56235">
    <property type="entry name" value="N-terminal nucleophile aminohydrolases (Ntn hydrolases)"/>
    <property type="match status" value="1"/>
</dbReference>
<dbReference type="Pfam" id="PF01019">
    <property type="entry name" value="G_glu_transpept"/>
    <property type="match status" value="1"/>
</dbReference>
<dbReference type="Gene3D" id="3.60.20.40">
    <property type="match status" value="1"/>
</dbReference>
<feature type="region of interest" description="Disordered" evidence="5">
    <location>
        <begin position="1"/>
        <end position="26"/>
    </location>
</feature>
<dbReference type="STRING" id="546874.SAMN04488544_2279"/>
<dbReference type="AlphaFoldDB" id="A0A1H2MLU1"/>
<accession>A0A1H2MLU1</accession>
<feature type="region of interest" description="Disordered" evidence="5">
    <location>
        <begin position="351"/>
        <end position="376"/>
    </location>
</feature>
<evidence type="ECO:0000256" key="4">
    <source>
        <dbReference type="ARBA" id="ARBA00023145"/>
    </source>
</evidence>
<evidence type="ECO:0000256" key="3">
    <source>
        <dbReference type="ARBA" id="ARBA00022801"/>
    </source>
</evidence>
<reference evidence="7" key="1">
    <citation type="submission" date="2016-10" db="EMBL/GenBank/DDBJ databases">
        <authorList>
            <person name="Varghese N."/>
            <person name="Submissions S."/>
        </authorList>
    </citation>
    <scope>NUCLEOTIDE SEQUENCE [LARGE SCALE GENOMIC DNA]</scope>
    <source>
        <strain evidence="7">DSM 21743</strain>
    </source>
</reference>
<dbReference type="EMBL" id="LT629799">
    <property type="protein sequence ID" value="SDU93911.1"/>
    <property type="molecule type" value="Genomic_DNA"/>
</dbReference>
<dbReference type="PRINTS" id="PR01210">
    <property type="entry name" value="GGTRANSPTASE"/>
</dbReference>
<proteinExistence type="inferred from homology"/>
<organism evidence="6 7">
    <name type="scientific">Microlunatus sagamiharensis</name>
    <dbReference type="NCBI Taxonomy" id="546874"/>
    <lineage>
        <taxon>Bacteria</taxon>
        <taxon>Bacillati</taxon>
        <taxon>Actinomycetota</taxon>
        <taxon>Actinomycetes</taxon>
        <taxon>Propionibacteriales</taxon>
        <taxon>Propionibacteriaceae</taxon>
        <taxon>Microlunatus</taxon>
    </lineage>
</organism>
<keyword evidence="2" id="KW-0808">Transferase</keyword>
<feature type="compositionally biased region" description="Basic and acidic residues" evidence="5">
    <location>
        <begin position="534"/>
        <end position="545"/>
    </location>
</feature>
<dbReference type="PANTHER" id="PTHR43199">
    <property type="entry name" value="GLUTATHIONE HYDROLASE"/>
    <property type="match status" value="1"/>
</dbReference>
<dbReference type="GO" id="GO:0016787">
    <property type="term" value="F:hydrolase activity"/>
    <property type="evidence" value="ECO:0007669"/>
    <property type="project" value="UniProtKB-KW"/>
</dbReference>
<dbReference type="Proteomes" id="UP000198825">
    <property type="component" value="Chromosome I"/>
</dbReference>
<comment type="similarity">
    <text evidence="1">Belongs to the gamma-glutamyltransferase family.</text>
</comment>
<keyword evidence="4" id="KW-0865">Zymogen</keyword>
<name>A0A1H2MLU1_9ACTN</name>
<dbReference type="GO" id="GO:0016740">
    <property type="term" value="F:transferase activity"/>
    <property type="evidence" value="ECO:0007669"/>
    <property type="project" value="UniProtKB-KW"/>
</dbReference>
<dbReference type="InterPro" id="IPR051792">
    <property type="entry name" value="GGT_bact"/>
</dbReference>
<dbReference type="InterPro" id="IPR043137">
    <property type="entry name" value="GGT_ssub_C"/>
</dbReference>
<evidence type="ECO:0000313" key="6">
    <source>
        <dbReference type="EMBL" id="SDU93911.1"/>
    </source>
</evidence>
<dbReference type="InterPro" id="IPR029055">
    <property type="entry name" value="Ntn_hydrolases_N"/>
</dbReference>
<feature type="region of interest" description="Disordered" evidence="5">
    <location>
        <begin position="534"/>
        <end position="571"/>
    </location>
</feature>
<dbReference type="OrthoDB" id="9781342at2"/>
<evidence type="ECO:0000256" key="1">
    <source>
        <dbReference type="ARBA" id="ARBA00009381"/>
    </source>
</evidence>
<dbReference type="RefSeq" id="WP_091074513.1">
    <property type="nucleotide sequence ID" value="NZ_LT629799.1"/>
</dbReference>